<dbReference type="GeneID" id="30986150"/>
<keyword evidence="2" id="KW-1185">Reference proteome</keyword>
<gene>
    <name evidence="1" type="ORF">CANTADRAFT_98601</name>
</gene>
<dbReference type="RefSeq" id="XP_020067331.1">
    <property type="nucleotide sequence ID" value="XM_020212014.1"/>
</dbReference>
<reference evidence="2" key="1">
    <citation type="submission" date="2016-05" db="EMBL/GenBank/DDBJ databases">
        <title>Comparative genomics of biotechnologically important yeasts.</title>
        <authorList>
            <consortium name="DOE Joint Genome Institute"/>
            <person name="Riley R."/>
            <person name="Haridas S."/>
            <person name="Wolfe K.H."/>
            <person name="Lopes M.R."/>
            <person name="Hittinger C.T."/>
            <person name="Goker M."/>
            <person name="Salamov A."/>
            <person name="Wisecaver J."/>
            <person name="Long T.M."/>
            <person name="Aerts A.L."/>
            <person name="Barry K."/>
            <person name="Choi C."/>
            <person name="Clum A."/>
            <person name="Coughlan A.Y."/>
            <person name="Deshpande S."/>
            <person name="Douglass A.P."/>
            <person name="Hanson S.J."/>
            <person name="Klenk H.-P."/>
            <person name="Labutti K."/>
            <person name="Lapidus A."/>
            <person name="Lindquist E."/>
            <person name="Lipzen A."/>
            <person name="Meier-Kolthoff J.P."/>
            <person name="Ohm R.A."/>
            <person name="Otillar R.P."/>
            <person name="Pangilinan J."/>
            <person name="Peng Y."/>
            <person name="Rokas A."/>
            <person name="Rosa C.A."/>
            <person name="Scheuner C."/>
            <person name="Sibirny A.A."/>
            <person name="Slot J.C."/>
            <person name="Stielow J.B."/>
            <person name="Sun H."/>
            <person name="Kurtzman C.P."/>
            <person name="Blackwell M."/>
            <person name="Grigoriev I.V."/>
            <person name="Jeffries T.W."/>
        </authorList>
    </citation>
    <scope>NUCLEOTIDE SEQUENCE [LARGE SCALE GENOMIC DNA]</scope>
    <source>
        <strain evidence="2">NRRL Y-17324</strain>
    </source>
</reference>
<accession>A0A1E4SRR8</accession>
<dbReference type="InterPro" id="IPR021463">
    <property type="entry name" value="Methyltransf_34"/>
</dbReference>
<dbReference type="Proteomes" id="UP000094285">
    <property type="component" value="Unassembled WGS sequence"/>
</dbReference>
<dbReference type="STRING" id="984487.A0A1E4SRR8"/>
<name>A0A1E4SRR8_9ASCO</name>
<sequence length="311" mass="35480">MGRKNTSQADDGELSNTSIPFDSEYSLGHEKLIDMFTQTLGSILNSEDLNQHIQSVKSCLYDRNYIEAFDSDDKRFAYVSRWTPARALAYTSLFASLDGIKELFEDKDKQTEVLCIGGGASSELVGLASVFCRQKEYNSTSDSSLKMNIIDIADWSKVVNSLTNYAQKNWMYDGSKLQANFIHEDVLNQPKIDYGAQSLITLLFTTNELFAEKRKETMALLNTFNAKCTKGTLLLIAESAGSYSHITIGTRKFPVQFLIDMTLIGKQGENNGPWELIDESDSCWYRIETKKIDYPMKLENMRFFYRLYRKK</sequence>
<proteinExistence type="predicted"/>
<dbReference type="GO" id="GO:0005737">
    <property type="term" value="C:cytoplasm"/>
    <property type="evidence" value="ECO:0007669"/>
    <property type="project" value="EnsemblFungi"/>
</dbReference>
<dbReference type="GO" id="GO:0070475">
    <property type="term" value="P:rRNA base methylation"/>
    <property type="evidence" value="ECO:0007669"/>
    <property type="project" value="EnsemblFungi"/>
</dbReference>
<protein>
    <recommendedName>
        <fullName evidence="3">25S rRNA (Uridine(2843)-N(3))-methyltransferase</fullName>
    </recommendedName>
</protein>
<dbReference type="OrthoDB" id="6419443at2759"/>
<dbReference type="AlphaFoldDB" id="A0A1E4SRR8"/>
<organism evidence="1 2">
    <name type="scientific">Suhomyces tanzawaensis NRRL Y-17324</name>
    <dbReference type="NCBI Taxonomy" id="984487"/>
    <lineage>
        <taxon>Eukaryota</taxon>
        <taxon>Fungi</taxon>
        <taxon>Dikarya</taxon>
        <taxon>Ascomycota</taxon>
        <taxon>Saccharomycotina</taxon>
        <taxon>Pichiomycetes</taxon>
        <taxon>Debaryomycetaceae</taxon>
        <taxon>Suhomyces</taxon>
    </lineage>
</organism>
<dbReference type="GO" id="GO:0070042">
    <property type="term" value="F:rRNA (uridine-N3-)-methyltransferase activity"/>
    <property type="evidence" value="ECO:0007669"/>
    <property type="project" value="EnsemblFungi"/>
</dbReference>
<dbReference type="Pfam" id="PF11312">
    <property type="entry name" value="Methyltransf_34"/>
    <property type="match status" value="1"/>
</dbReference>
<evidence type="ECO:0000313" key="2">
    <source>
        <dbReference type="Proteomes" id="UP000094285"/>
    </source>
</evidence>
<evidence type="ECO:0000313" key="1">
    <source>
        <dbReference type="EMBL" id="ODV82209.1"/>
    </source>
</evidence>
<evidence type="ECO:0008006" key="3">
    <source>
        <dbReference type="Google" id="ProtNLM"/>
    </source>
</evidence>
<dbReference type="EMBL" id="KV453909">
    <property type="protein sequence ID" value="ODV82209.1"/>
    <property type="molecule type" value="Genomic_DNA"/>
</dbReference>